<dbReference type="InterPro" id="IPR003024">
    <property type="entry name" value="Na/HCO3_transpt"/>
</dbReference>
<comment type="similarity">
    <text evidence="2 15">Belongs to the anion exchanger (TC 2.A.31) family.</text>
</comment>
<name>A0A7N6FC55_ANATE</name>
<dbReference type="PRINTS" id="PR01231">
    <property type="entry name" value="HCO3TRNSPORT"/>
</dbReference>
<evidence type="ECO:0000256" key="11">
    <source>
        <dbReference type="ARBA" id="ARBA00023201"/>
    </source>
</evidence>
<feature type="domain" description="Band 3 cytoplasmic" evidence="18">
    <location>
        <begin position="111"/>
        <end position="382"/>
    </location>
</feature>
<dbReference type="NCBIfam" id="TIGR00834">
    <property type="entry name" value="ae"/>
    <property type="match status" value="1"/>
</dbReference>
<evidence type="ECO:0000256" key="10">
    <source>
        <dbReference type="ARBA" id="ARBA00023136"/>
    </source>
</evidence>
<evidence type="ECO:0000256" key="6">
    <source>
        <dbReference type="ARBA" id="ARBA00022847"/>
    </source>
</evidence>
<evidence type="ECO:0000256" key="3">
    <source>
        <dbReference type="ARBA" id="ARBA00022448"/>
    </source>
</evidence>
<keyword evidence="7 15" id="KW-1133">Transmembrane helix</keyword>
<evidence type="ECO:0000313" key="20">
    <source>
        <dbReference type="Proteomes" id="UP000265040"/>
    </source>
</evidence>
<keyword evidence="3 15" id="KW-0813">Transport</keyword>
<accession>A0A7N6FC55</accession>
<proteinExistence type="inferred from homology"/>
<dbReference type="FunFam" id="1.10.287.570:FF:000001">
    <property type="entry name" value="Anion exchange protein"/>
    <property type="match status" value="1"/>
</dbReference>
<comment type="function">
    <text evidence="14">Electrogenic sodium/bicarbonate cotransporter with a Na(+):HCO3(-) stoichiometry varying from 1:2 to 1:3. May regulate bicarbonate influx/efflux at the basolateral membrane of cells and regulate intracellular pH.</text>
</comment>
<keyword evidence="9 15" id="KW-0406">Ion transport</keyword>
<dbReference type="Gene3D" id="1.10.287.570">
    <property type="entry name" value="Helical hairpin bin"/>
    <property type="match status" value="1"/>
</dbReference>
<feature type="transmembrane region" description="Helical" evidence="15">
    <location>
        <begin position="545"/>
        <end position="563"/>
    </location>
</feature>
<evidence type="ECO:0000256" key="1">
    <source>
        <dbReference type="ARBA" id="ARBA00004554"/>
    </source>
</evidence>
<feature type="region of interest" description="Disordered" evidence="16">
    <location>
        <begin position="232"/>
        <end position="260"/>
    </location>
</feature>
<evidence type="ECO:0000256" key="4">
    <source>
        <dbReference type="ARBA" id="ARBA00022475"/>
    </source>
</evidence>
<feature type="transmembrane region" description="Helical" evidence="15">
    <location>
        <begin position="660"/>
        <end position="678"/>
    </location>
</feature>
<feature type="region of interest" description="Disordered" evidence="16">
    <location>
        <begin position="978"/>
        <end position="1007"/>
    </location>
</feature>
<dbReference type="GeneTree" id="ENSGT00940000156290"/>
<evidence type="ECO:0000256" key="16">
    <source>
        <dbReference type="SAM" id="MobiDB-lite"/>
    </source>
</evidence>
<evidence type="ECO:0000313" key="19">
    <source>
        <dbReference type="Ensembl" id="ENSATEP00000050739.2"/>
    </source>
</evidence>
<feature type="transmembrane region" description="Helical" evidence="15">
    <location>
        <begin position="496"/>
        <end position="525"/>
    </location>
</feature>
<sequence>MSSEKSKMEDEAVLDRGASFVKHVCEEEVEGHHTVYIGVHVPKSYHRRRRHRRKSGHKEKRERAELNTEGHKSDGENADDSSANILKPLISPAERIRFILGEEDDGPPPPQLFTELDELLEVDGQEMEWKETARWIKFEEKVEKGGERWSKPHVATLSLHSLMELKACIEKGTIMLDLEASTLPQVVEVITDSQIEAGQLKAELKEKVMYTLLRKHRHQTKKSNLRSLADIGKSVSSASSPTTTHRNLTSNSLSDFSDKPEKDQLKNKFMKKLPRDAEASNVLVGEVDFLETPLVAFVRLQQAVMLGALTEVPVPTRFLFVLLGPKGKAKSYHEIGRAIATLMSDEVFHDIAYKAKDRQDLLAGIEEFLDEVIVLPPGEWDPDIRIEPPKSLPSSDKRKNMYAGGEAPQMNGDTPHDVGHGGGGGHEVGEELQFCGGLILDVKRKLPFFASDFCDALHIQSLSAILFIYLGTVTNAITFGGLLGDATDNMQGVLESFLGTALTGAVFCLLAGQPLTILSSTGPVLVFERLLFNFSKDNDLDYLEFRLWIGLWSAFLCLVLVATDASFLVQYFTRFTEEGFSALISFIFIYDAFKKMIKLGHHNLINSDFDPNLITQYDCRCMPGYITLPMNATWASLTRQQCLKYGGRLVGEACDYVPDITLMSFILFFGTYTCSMCLKKFKTSRFFPTTVRKLISDFAIILTILLFCGVDAFVGVETPKLIVPSEFKPTSPHRGWFIPPFGGNPWWVYLAAALPALLVTILIFMDQQITAVIVNRKEHKLKKGAGYHLDLFWVAILMIVCSFMGLPWYVAATVISIAHIDSLKMETETSAPGEQPKFLGVREQRVTGIFVFLLTGLSVFMAPILKFIPMPVLYGVFLYMGVASLNGVQFMDRLQLLLMPAKHQPDLIYLRHVPQRRIHLFTFIQALCLALLWILKSTVAAIIFPVMILALVAVRKAMDYVFSQHDLSYLDDVIPEKDKKKKEDEKKKKHHKKGSIDSENEFSDYPYHENIPSIKISMEMMEQEPMLGVKSLDNESQTFANPHSPC</sequence>
<evidence type="ECO:0000256" key="9">
    <source>
        <dbReference type="ARBA" id="ARBA00023065"/>
    </source>
</evidence>
<dbReference type="GO" id="GO:0016323">
    <property type="term" value="C:basolateral plasma membrane"/>
    <property type="evidence" value="ECO:0007669"/>
    <property type="project" value="UniProtKB-SubCell"/>
</dbReference>
<feature type="transmembrane region" description="Helical" evidence="15">
    <location>
        <begin position="698"/>
        <end position="716"/>
    </location>
</feature>
<evidence type="ECO:0000259" key="18">
    <source>
        <dbReference type="Pfam" id="PF07565"/>
    </source>
</evidence>
<keyword evidence="8" id="KW-0915">Sodium</keyword>
<feature type="compositionally biased region" description="Polar residues" evidence="16">
    <location>
        <begin position="234"/>
        <end position="255"/>
    </location>
</feature>
<evidence type="ECO:0000256" key="15">
    <source>
        <dbReference type="RuleBase" id="RU362035"/>
    </source>
</evidence>
<dbReference type="SUPFAM" id="SSF55804">
    <property type="entry name" value="Phoshotransferase/anion transport protein"/>
    <property type="match status" value="1"/>
</dbReference>
<feature type="transmembrane region" description="Helical" evidence="15">
    <location>
        <begin position="786"/>
        <end position="810"/>
    </location>
</feature>
<evidence type="ECO:0000256" key="5">
    <source>
        <dbReference type="ARBA" id="ARBA00022692"/>
    </source>
</evidence>
<feature type="transmembrane region" description="Helical" evidence="15">
    <location>
        <begin position="923"/>
        <end position="954"/>
    </location>
</feature>
<feature type="transmembrane region" description="Helical" evidence="15">
    <location>
        <begin position="846"/>
        <end position="865"/>
    </location>
</feature>
<feature type="compositionally biased region" description="Basic and acidic residues" evidence="16">
    <location>
        <begin position="59"/>
        <end position="75"/>
    </location>
</feature>
<evidence type="ECO:0000256" key="7">
    <source>
        <dbReference type="ARBA" id="ARBA00022989"/>
    </source>
</evidence>
<feature type="region of interest" description="Disordered" evidence="16">
    <location>
        <begin position="384"/>
        <end position="407"/>
    </location>
</feature>
<evidence type="ECO:0000256" key="2">
    <source>
        <dbReference type="ARBA" id="ARBA00010993"/>
    </source>
</evidence>
<keyword evidence="11" id="KW-0739">Sodium transport</keyword>
<keyword evidence="20" id="KW-1185">Reference proteome</keyword>
<evidence type="ECO:0000259" key="17">
    <source>
        <dbReference type="Pfam" id="PF00955"/>
    </source>
</evidence>
<evidence type="ECO:0000256" key="14">
    <source>
        <dbReference type="ARBA" id="ARBA00037277"/>
    </source>
</evidence>
<evidence type="ECO:0000256" key="8">
    <source>
        <dbReference type="ARBA" id="ARBA00023053"/>
    </source>
</evidence>
<organism evidence="19 20">
    <name type="scientific">Anabas testudineus</name>
    <name type="common">Climbing perch</name>
    <name type="synonym">Anthias testudineus</name>
    <dbReference type="NCBI Taxonomy" id="64144"/>
    <lineage>
        <taxon>Eukaryota</taxon>
        <taxon>Metazoa</taxon>
        <taxon>Chordata</taxon>
        <taxon>Craniata</taxon>
        <taxon>Vertebrata</taxon>
        <taxon>Euteleostomi</taxon>
        <taxon>Actinopterygii</taxon>
        <taxon>Neopterygii</taxon>
        <taxon>Teleostei</taxon>
        <taxon>Neoteleostei</taxon>
        <taxon>Acanthomorphata</taxon>
        <taxon>Anabantaria</taxon>
        <taxon>Anabantiformes</taxon>
        <taxon>Anabantoidei</taxon>
        <taxon>Anabantidae</taxon>
        <taxon>Anabas</taxon>
    </lineage>
</organism>
<dbReference type="Gene3D" id="3.40.930.10">
    <property type="entry name" value="Mannitol-specific EII, Chain A"/>
    <property type="match status" value="1"/>
</dbReference>
<comment type="catalytic activity">
    <reaction evidence="12">
        <text>3 hydrogencarbonate(out) + Na(+)(out) = 3 hydrogencarbonate(in) + Na(+)(in)</text>
        <dbReference type="Rhea" id="RHEA:72219"/>
        <dbReference type="ChEBI" id="CHEBI:17544"/>
        <dbReference type="ChEBI" id="CHEBI:29101"/>
    </reaction>
</comment>
<reference evidence="19" key="2">
    <citation type="submission" date="2025-08" db="UniProtKB">
        <authorList>
            <consortium name="Ensembl"/>
        </authorList>
    </citation>
    <scope>IDENTIFICATION</scope>
</reference>
<protein>
    <recommendedName>
        <fullName evidence="15">Anion exchange protein</fullName>
    </recommendedName>
</protein>
<dbReference type="InterPro" id="IPR003020">
    <property type="entry name" value="HCO3_transpt_euk"/>
</dbReference>
<feature type="transmembrane region" description="Helical" evidence="15">
    <location>
        <begin position="575"/>
        <end position="593"/>
    </location>
</feature>
<dbReference type="InterPro" id="IPR016152">
    <property type="entry name" value="PTrfase/Anion_transptr"/>
</dbReference>
<dbReference type="PRINTS" id="PR01232">
    <property type="entry name" value="NAHCO3TRSPRT"/>
</dbReference>
<feature type="region of interest" description="Disordered" evidence="16">
    <location>
        <begin position="40"/>
        <end position="83"/>
    </location>
</feature>
<dbReference type="GO" id="GO:0008510">
    <property type="term" value="F:sodium:bicarbonate symporter activity"/>
    <property type="evidence" value="ECO:0007669"/>
    <property type="project" value="TreeGrafter"/>
</dbReference>
<dbReference type="GO" id="GO:0008509">
    <property type="term" value="F:monoatomic anion transmembrane transporter activity"/>
    <property type="evidence" value="ECO:0007669"/>
    <property type="project" value="InterPro"/>
</dbReference>
<dbReference type="FunFam" id="3.40.930.10:FF:000002">
    <property type="entry name" value="Anion exchange protein"/>
    <property type="match status" value="1"/>
</dbReference>
<keyword evidence="10 15" id="KW-0472">Membrane</keyword>
<dbReference type="PANTHER" id="PTHR11453">
    <property type="entry name" value="ANION EXCHANGE PROTEIN"/>
    <property type="match status" value="1"/>
</dbReference>
<dbReference type="Ensembl" id="ENSATET00000047097.2">
    <property type="protein sequence ID" value="ENSATEP00000050739.2"/>
    <property type="gene ID" value="ENSATEG00000010257.3"/>
</dbReference>
<evidence type="ECO:0000256" key="13">
    <source>
        <dbReference type="ARBA" id="ARBA00036309"/>
    </source>
</evidence>
<feature type="domain" description="Bicarbonate transporter-like transmembrane" evidence="17">
    <location>
        <begin position="434"/>
        <end position="974"/>
    </location>
</feature>
<dbReference type="PANTHER" id="PTHR11453:SF10">
    <property type="entry name" value="ELECTROGENIC SODIUM BICARBONATE COTRANSPORTER 1"/>
    <property type="match status" value="1"/>
</dbReference>
<reference evidence="19" key="3">
    <citation type="submission" date="2025-09" db="UniProtKB">
        <authorList>
            <consortium name="Ensembl"/>
        </authorList>
    </citation>
    <scope>IDENTIFICATION</scope>
</reference>
<keyword evidence="5 15" id="KW-0812">Transmembrane</keyword>
<dbReference type="InterPro" id="IPR013769">
    <property type="entry name" value="Band3_cytoplasmic_dom"/>
</dbReference>
<feature type="transmembrane region" description="Helical" evidence="15">
    <location>
        <begin position="746"/>
        <end position="765"/>
    </location>
</feature>
<dbReference type="GO" id="GO:0005452">
    <property type="term" value="F:solute:inorganic anion antiporter activity"/>
    <property type="evidence" value="ECO:0007669"/>
    <property type="project" value="InterPro"/>
</dbReference>
<dbReference type="Pfam" id="PF00955">
    <property type="entry name" value="HCO3_cotransp"/>
    <property type="match status" value="1"/>
</dbReference>
<feature type="transmembrane region" description="Helical" evidence="15">
    <location>
        <begin position="462"/>
        <end position="484"/>
    </location>
</feature>
<comment type="catalytic activity">
    <reaction evidence="13">
        <text>2 hydrogencarbonate(out) + Na(+)(out) = 2 hydrogencarbonate(in) + Na(+)(in)</text>
        <dbReference type="Rhea" id="RHEA:72215"/>
        <dbReference type="ChEBI" id="CHEBI:17544"/>
        <dbReference type="ChEBI" id="CHEBI:29101"/>
    </reaction>
</comment>
<dbReference type="Proteomes" id="UP000265040">
    <property type="component" value="Chromosome 12"/>
</dbReference>
<feature type="transmembrane region" description="Helical" evidence="15">
    <location>
        <begin position="872"/>
        <end position="891"/>
    </location>
</feature>
<dbReference type="AlphaFoldDB" id="A0A7N6FC55"/>
<comment type="subcellular location">
    <subcellularLocation>
        <location evidence="1">Basolateral cell membrane</location>
        <topology evidence="1">Multi-pass membrane protein</topology>
    </subcellularLocation>
    <subcellularLocation>
        <location evidence="15">Membrane</location>
        <topology evidence="15">Multi-pass membrane protein</topology>
    </subcellularLocation>
</comment>
<evidence type="ECO:0000256" key="12">
    <source>
        <dbReference type="ARBA" id="ARBA00035820"/>
    </source>
</evidence>
<dbReference type="InterPro" id="IPR011531">
    <property type="entry name" value="HCO3_transpt-like_TM_dom"/>
</dbReference>
<keyword evidence="6" id="KW-0769">Symport</keyword>
<feature type="compositionally biased region" description="Basic residues" evidence="16">
    <location>
        <begin position="43"/>
        <end position="58"/>
    </location>
</feature>
<keyword evidence="4" id="KW-1003">Cell membrane</keyword>
<dbReference type="Pfam" id="PF07565">
    <property type="entry name" value="Band_3_cyto"/>
    <property type="match status" value="1"/>
</dbReference>
<dbReference type="GO" id="GO:0051453">
    <property type="term" value="P:regulation of intracellular pH"/>
    <property type="evidence" value="ECO:0007669"/>
    <property type="project" value="TreeGrafter"/>
</dbReference>
<reference evidence="19" key="1">
    <citation type="submission" date="2021-04" db="EMBL/GenBank/DDBJ databases">
        <authorList>
            <consortium name="Wellcome Sanger Institute Data Sharing"/>
        </authorList>
    </citation>
    <scope>NUCLEOTIDE SEQUENCE [LARGE SCALE GENOMIC DNA]</scope>
</reference>